<proteinExistence type="predicted"/>
<comment type="caution">
    <text evidence="1">The sequence shown here is derived from an EMBL/GenBank/DDBJ whole genome shotgun (WGS) entry which is preliminary data.</text>
</comment>
<sequence length="407" mass="45721">MASGKCTFVGKGDGPFLTTSCGCPAGRFGLDDDNKLTGNCEKCTHSISDHETSRSPAPPVPLAITQVPRLTGPKYCQRTETVTKLLQLSETFPVVHIRGTPATGKSILAELLKDALERQGTSVIFRTKWDPLVSANEHRVAVESAFYEQVAKESLYPGFFPNGVLIVDEAQGTYSDVLFWDVFLKYLSTRELMNNRVRVFLFCCYGSPSTGADRDEAMTPHRLAEEQRVTLTPQSLPGSPQIGLFYDEREFLEVISRIEGEYQECFRLTDDAKSYLRMLTSGHAGCLWSLINCIYNAHRSSMKHHEGFEVTKAHFIQFLKDESSAFEHLLKSDLGRAFYDENISSFTIPAANILYEIAEKGNLPWDPKQDGMQTCYRRGWVQRLALNEKLDPAVKEVVVLPTLLHEM</sequence>
<keyword evidence="2" id="KW-1185">Reference proteome</keyword>
<organism evidence="1 2">
    <name type="scientific">Aspergillus melleus</name>
    <dbReference type="NCBI Taxonomy" id="138277"/>
    <lineage>
        <taxon>Eukaryota</taxon>
        <taxon>Fungi</taxon>
        <taxon>Dikarya</taxon>
        <taxon>Ascomycota</taxon>
        <taxon>Pezizomycotina</taxon>
        <taxon>Eurotiomycetes</taxon>
        <taxon>Eurotiomycetidae</taxon>
        <taxon>Eurotiales</taxon>
        <taxon>Aspergillaceae</taxon>
        <taxon>Aspergillus</taxon>
        <taxon>Aspergillus subgen. Circumdati</taxon>
    </lineage>
</organism>
<dbReference type="Proteomes" id="UP001177260">
    <property type="component" value="Unassembled WGS sequence"/>
</dbReference>
<dbReference type="EMBL" id="JAOPJF010000120">
    <property type="protein sequence ID" value="KAK1139000.1"/>
    <property type="molecule type" value="Genomic_DNA"/>
</dbReference>
<name>A0ACC3AN90_9EURO</name>
<reference evidence="1 2" key="1">
    <citation type="journal article" date="2023" name="ACS Omega">
        <title>Identification of the Neoaspergillic Acid Biosynthesis Gene Cluster by Establishing an In Vitro CRISPR-Ribonucleoprotein Genetic System in Aspergillus melleus.</title>
        <authorList>
            <person name="Yuan B."/>
            <person name="Grau M.F."/>
            <person name="Murata R.M."/>
            <person name="Torok T."/>
            <person name="Venkateswaran K."/>
            <person name="Stajich J.E."/>
            <person name="Wang C.C.C."/>
        </authorList>
    </citation>
    <scope>NUCLEOTIDE SEQUENCE [LARGE SCALE GENOMIC DNA]</scope>
    <source>
        <strain evidence="1 2">IMV 1140</strain>
    </source>
</reference>
<evidence type="ECO:0000313" key="2">
    <source>
        <dbReference type="Proteomes" id="UP001177260"/>
    </source>
</evidence>
<gene>
    <name evidence="1" type="ORF">N8T08_001579</name>
</gene>
<protein>
    <submittedName>
        <fullName evidence="1">Uncharacterized protein</fullName>
    </submittedName>
</protein>
<evidence type="ECO:0000313" key="1">
    <source>
        <dbReference type="EMBL" id="KAK1139000.1"/>
    </source>
</evidence>
<accession>A0ACC3AN90</accession>